<dbReference type="EMBL" id="MTKT01004939">
    <property type="protein sequence ID" value="OWM69285.1"/>
    <property type="molecule type" value="Genomic_DNA"/>
</dbReference>
<evidence type="ECO:0000256" key="21">
    <source>
        <dbReference type="PROSITE-ProRule" id="PRU00239"/>
    </source>
</evidence>
<dbReference type="PANTHER" id="PTHR10183:SF379">
    <property type="entry name" value="CALPAIN-5"/>
    <property type="match status" value="1"/>
</dbReference>
<dbReference type="FunFam" id="2.60.120.200:FF:000165">
    <property type="entry name" value="Calpain-type cysteine protease DEK1"/>
    <property type="match status" value="1"/>
</dbReference>
<proteinExistence type="inferred from homology"/>
<feature type="transmembrane region" description="Helical" evidence="23">
    <location>
        <begin position="6"/>
        <end position="33"/>
    </location>
</feature>
<feature type="transmembrane region" description="Helical" evidence="23">
    <location>
        <begin position="292"/>
        <end position="313"/>
    </location>
</feature>
<feature type="transmembrane region" description="Helical" evidence="23">
    <location>
        <begin position="617"/>
        <end position="635"/>
    </location>
</feature>
<reference evidence="28" key="4">
    <citation type="submission" date="2025-04" db="UniProtKB">
        <authorList>
            <consortium name="RefSeq"/>
        </authorList>
    </citation>
    <scope>IDENTIFICATION</scope>
    <source>
        <tissue evidence="28">Leaf</tissue>
    </source>
</reference>
<evidence type="ECO:0000256" key="12">
    <source>
        <dbReference type="ARBA" id="ARBA00022737"/>
    </source>
</evidence>
<dbReference type="FunFam" id="2.60.120.380:FF:000005">
    <property type="entry name" value="calpain-type cysteine protease DEK1"/>
    <property type="match status" value="1"/>
</dbReference>
<dbReference type="RefSeq" id="XP_031400439.1">
    <property type="nucleotide sequence ID" value="XM_031544579.1"/>
</dbReference>
<keyword evidence="18 23" id="KW-0472">Membrane</keyword>
<feature type="active site" evidence="20 21">
    <location>
        <position position="1763"/>
    </location>
</feature>
<feature type="transmembrane region" description="Helical" evidence="23">
    <location>
        <begin position="95"/>
        <end position="118"/>
    </location>
</feature>
<feature type="transmembrane region" description="Helical" evidence="23">
    <location>
        <begin position="163"/>
        <end position="184"/>
    </location>
</feature>
<evidence type="ECO:0000256" key="22">
    <source>
        <dbReference type="SAM" id="MobiDB-lite"/>
    </source>
</evidence>
<evidence type="ECO:0000256" key="16">
    <source>
        <dbReference type="ARBA" id="ARBA00022824"/>
    </source>
</evidence>
<dbReference type="PANTHER" id="PTHR10183">
    <property type="entry name" value="CALPAIN"/>
    <property type="match status" value="1"/>
</dbReference>
<dbReference type="GO" id="GO:0006508">
    <property type="term" value="P:proteolysis"/>
    <property type="evidence" value="ECO:0007669"/>
    <property type="project" value="UniProtKB-KW"/>
</dbReference>
<dbReference type="SMART" id="SM00230">
    <property type="entry name" value="CysPc"/>
    <property type="match status" value="1"/>
</dbReference>
<dbReference type="CDD" id="cd00044">
    <property type="entry name" value="CysPc"/>
    <property type="match status" value="1"/>
</dbReference>
<feature type="transmembrane region" description="Helical" evidence="23">
    <location>
        <begin position="1048"/>
        <end position="1067"/>
    </location>
</feature>
<evidence type="ECO:0000313" key="28">
    <source>
        <dbReference type="RefSeq" id="XP_031400439.1"/>
    </source>
</evidence>
<dbReference type="InterPro" id="IPR022684">
    <property type="entry name" value="Calpain_cysteine_protease"/>
</dbReference>
<keyword evidence="11" id="KW-0732">Signal</keyword>
<dbReference type="GO" id="GO:0004198">
    <property type="term" value="F:calcium-dependent cysteine-type endopeptidase activity"/>
    <property type="evidence" value="ECO:0007669"/>
    <property type="project" value="InterPro"/>
</dbReference>
<comment type="similarity">
    <text evidence="5">Belongs to the peptidase C2 family.</text>
</comment>
<keyword evidence="27" id="KW-1185">Reference proteome</keyword>
<dbReference type="GO" id="GO:0005886">
    <property type="term" value="C:plasma membrane"/>
    <property type="evidence" value="ECO:0007669"/>
    <property type="project" value="UniProtKB-SubCell"/>
</dbReference>
<dbReference type="PROSITE" id="PS00139">
    <property type="entry name" value="THIOL_PROTEASE_CYS"/>
    <property type="match status" value="1"/>
</dbReference>
<organism evidence="25 26">
    <name type="scientific">Punica granatum</name>
    <name type="common">Pomegranate</name>
    <dbReference type="NCBI Taxonomy" id="22663"/>
    <lineage>
        <taxon>Eukaryota</taxon>
        <taxon>Viridiplantae</taxon>
        <taxon>Streptophyta</taxon>
        <taxon>Embryophyta</taxon>
        <taxon>Tracheophyta</taxon>
        <taxon>Spermatophyta</taxon>
        <taxon>Magnoliopsida</taxon>
        <taxon>eudicotyledons</taxon>
        <taxon>Gunneridae</taxon>
        <taxon>Pentapetalae</taxon>
        <taxon>rosids</taxon>
        <taxon>malvids</taxon>
        <taxon>Myrtales</taxon>
        <taxon>Lythraceae</taxon>
        <taxon>Punica</taxon>
    </lineage>
</organism>
<feature type="transmembrane region" description="Helical" evidence="23">
    <location>
        <begin position="237"/>
        <end position="256"/>
    </location>
</feature>
<dbReference type="SUPFAM" id="SSF49758">
    <property type="entry name" value="Calpain large subunit, middle domain (domain III)"/>
    <property type="match status" value="1"/>
</dbReference>
<feature type="domain" description="Calpain catalytic" evidence="24">
    <location>
        <begin position="1697"/>
        <end position="1999"/>
    </location>
</feature>
<evidence type="ECO:0000256" key="23">
    <source>
        <dbReference type="SAM" id="Phobius"/>
    </source>
</evidence>
<evidence type="ECO:0000259" key="24">
    <source>
        <dbReference type="PROSITE" id="PS50203"/>
    </source>
</evidence>
<feature type="transmembrane region" description="Helical" evidence="23">
    <location>
        <begin position="58"/>
        <end position="83"/>
    </location>
</feature>
<evidence type="ECO:0000256" key="10">
    <source>
        <dbReference type="ARBA" id="ARBA00022692"/>
    </source>
</evidence>
<evidence type="ECO:0000313" key="25">
    <source>
        <dbReference type="EMBL" id="OWM69285.1"/>
    </source>
</evidence>
<dbReference type="InterPro" id="IPR022683">
    <property type="entry name" value="Calpain_III"/>
</dbReference>
<feature type="transmembrane region" description="Helical" evidence="23">
    <location>
        <begin position="1005"/>
        <end position="1027"/>
    </location>
</feature>
<dbReference type="OrthoDB" id="424753at2759"/>
<evidence type="ECO:0000256" key="14">
    <source>
        <dbReference type="ARBA" id="ARBA00022801"/>
    </source>
</evidence>
<feature type="transmembrane region" description="Helical" evidence="23">
    <location>
        <begin position="655"/>
        <end position="673"/>
    </location>
</feature>
<dbReference type="Gene3D" id="3.90.70.10">
    <property type="entry name" value="Cysteine proteinases"/>
    <property type="match status" value="1"/>
</dbReference>
<feature type="compositionally biased region" description="Low complexity" evidence="22">
    <location>
        <begin position="368"/>
        <end position="382"/>
    </location>
</feature>
<feature type="transmembrane region" description="Helical" evidence="23">
    <location>
        <begin position="912"/>
        <end position="935"/>
    </location>
</feature>
<evidence type="ECO:0000256" key="11">
    <source>
        <dbReference type="ARBA" id="ARBA00022729"/>
    </source>
</evidence>
<dbReference type="InterPro" id="IPR038765">
    <property type="entry name" value="Papain-like_cys_pep_sf"/>
</dbReference>
<keyword evidence="9 21" id="KW-0645">Protease</keyword>
<feature type="active site" evidence="20 21">
    <location>
        <position position="1921"/>
    </location>
</feature>
<evidence type="ECO:0000256" key="5">
    <source>
        <dbReference type="ARBA" id="ARBA00007623"/>
    </source>
</evidence>
<dbReference type="InterPro" id="IPR000169">
    <property type="entry name" value="Pept_cys_AS"/>
</dbReference>
<keyword evidence="17 23" id="KW-1133">Transmembrane helix</keyword>
<keyword evidence="12" id="KW-0677">Repeat</keyword>
<evidence type="ECO:0000256" key="8">
    <source>
        <dbReference type="ARBA" id="ARBA00022490"/>
    </source>
</evidence>
<dbReference type="FunFam" id="3.90.70.10:FF:000038">
    <property type="entry name" value="Calpain-type cysteine protease DEK1"/>
    <property type="match status" value="1"/>
</dbReference>
<evidence type="ECO:0000256" key="20">
    <source>
        <dbReference type="PIRSR" id="PIRSR622684-1"/>
    </source>
</evidence>
<evidence type="ECO:0000256" key="17">
    <source>
        <dbReference type="ARBA" id="ARBA00022989"/>
    </source>
</evidence>
<evidence type="ECO:0000256" key="1">
    <source>
        <dbReference type="ARBA" id="ARBA00004337"/>
    </source>
</evidence>
<reference evidence="25" key="2">
    <citation type="submission" date="2017-06" db="EMBL/GenBank/DDBJ databases">
        <title>The pomegranate genome and the genomics of punicalagin biosynthesis.</title>
        <authorList>
            <person name="Xu C."/>
        </authorList>
    </citation>
    <scope>NUCLEOTIDE SEQUENCE [LARGE SCALE GENOMIC DNA]</scope>
    <source>
        <tissue evidence="25">Fresh leaf</tissue>
    </source>
</reference>
<feature type="transmembrane region" description="Helical" evidence="23">
    <location>
        <begin position="685"/>
        <end position="705"/>
    </location>
</feature>
<keyword evidence="10 23" id="KW-0812">Transmembrane</keyword>
<evidence type="ECO:0000256" key="4">
    <source>
        <dbReference type="ARBA" id="ARBA00004651"/>
    </source>
</evidence>
<sequence>MEGDEKNLVLACVISGTLFAILGSGSFSILWAVNWRPWRIYSWIFARKWPAVLKGPQLGMLCGFLSLSAWMIVLSPILVIIIWGCWLTVILGRDLVGLAVIMAGSALLLAFYSIMLWWRTQWQSSRAVALLLLLAVSLLCAYELCAVYVTSSGASVEYSPSGFFFGVSAVALAINMLFICRMVFNGNGLDVDEYVRRAYKFAYSDCIEVASMSCPPEPPDPNELYPRQSSRASHLGILYAGSILVLLVYSILYGLTAKEAPLLGAITSAAIVILDWNVGACLYGFKLLRSRILALLVAGTSRVFLICFGVHYWYLGHCISYALVASVLLCAAVSRHLSATNPLEARRDALQSTVIRLREGFRRKEHNSSSSSSEGCGSSMKRSSSVEAGHLEATCRATTQITGETNNWNNAVFCRTGSSQEGIVSDKSIDSGRPSLAQRSSSCRSLVQDTETGAYFADKNIEPNSSLVVCSSSGLESQGGESSTSSTNQHTLDLNLALAFQERLSDPRITSILKKRGKQGDIELANLLQNKGLDPNFAMMLKEKSLDPTILALLQRSSLDADRDHRDNTEAADSNSVDNVLPNQISLSEELRLRGLERWLQLSRFLLHHIAGTPERAWVIFSFLFILETTIVGVFRPKTIKIIDTTHQQFEFGIAVLLLSLVACSIMAFLRSLQAEELAMTSKPLKYGSVAWILSTCVGLLLSFLSKSSVLLGLSLTVPLMVVCLSIAIPIWIHNGYQFWVPREQNADLPGNHRAPGKKEVILLVISISLFALSVVGLGAIVSAKPLDDLRYKGWTGGGETFSSPYASSVYLGWAMASAIALIVTGVLPIVSWFATYRFSLSSAICIGIFTAILVAFCGVSYLEVVKSRDNQVPTNGDFLAALLPLLCIPAVLALSSGLYKWKDDNWRLSQGVFVFVSIGLLLLLGAISAVIVVIRPWTIGAAFLLVLLFIVLAIGVIHHWASNNFYLTRTQMFLVCFLAFLLALAAFLVGWFEETPFAGASVGYFSFLFLLGGRALTVLLSPPIVVYSPRVLPVYVYDAHADSGKNVSVAFLVLYGIALAIEGWGVVASLKIYPPFAGAAVSAVTLVVAFGFAVSRPCLTLEMMEDAVQFLSKETIVQAIARSATKTRNALSGTYSAPQRSASSAALLVGDPTVMRDRAGNFVLPRADVMKLRDRLRNEELVTGSFFYKMRYRTFRHDRVGDVDYRREMCAHARILALEEAIDTEWVYMWDKFGGYLLLLLGLTAKAERVQDEVRLRLFLDSIGFSDLSAKKIKKWMPEDRRQFEIIQESYMREKEMEEEMLMQRREEEGRGKERRKALLEKEERKWKEIEASLISLIPNAGNREAAAMAAAVRAVGGDSVLDDSFARERVSNIARRIRATQLARRALQTGIAGAVCILDDEPTTSGRHCGQIDPSICASHKVSFSFAVMIQPESGPVCLLGTEFQKKVCWEIVVAGSEQGIEAGQVGLRFICKGDKTTMAKDWSISATSIADGRWHLVTVTIDADIGEATCYLDGGFDGDHTGLPSAGGNSILEEGTEVWIGVKPPIDLDAFGRSDSEGAEPKMHIMDVFLWGRCLTEDEVAALHTAVGGSIELSTVDFRDDTWQWADSPSRVDEWDSDPADVDLCERDDVDWDGQYSSGRKRRTERDGGVAVDMDSFTRRFRKPRMETQEEINQRMLSVELAVKEALTARGESHFTDQEFPPNDQSLFVDPENAPPKLQVVSEWMRPTDIIREGRLDCRPCLFSGAANPSDVCQGRLGDCWFLSAVAVLTEVSRISEVIITPDYNEEGIYTVRFCIQGEWVPVVVDDWIPCESPGKPAFATSRKGNELWVSMLEKAYAKLHGSYEALEGGLVQDALVDLTGGAGEEIDMRSAQAQIDLASGRLWSQLLRFKDEGFLLGAGSPSGSDVHVSSSGIVQGHAYSLLQVREVDGHKLVQIRNPWANEVEWNGPWSDSSPEWTDRMKHKLKHVPQSKDGIFWMSWQDFQIHFRSIYVCRVYPPEMRYSVHSQWRGYSAGGCQDYESWHQNPQFRLRANGSDASMPIHVFITLTQGVSFSRTAAGFRNYQSSHDSMMFYIGMRILRTRGRRAAYNIYLHESVGGTDYVNSREISCEMVLDPDPKGYTIVPTTIHPGEEAPFVLSVFTKASIILEAL</sequence>
<dbReference type="PRINTS" id="PR00704">
    <property type="entry name" value="CALPAIN"/>
</dbReference>
<dbReference type="Pfam" id="PF01067">
    <property type="entry name" value="Calpain_III"/>
    <property type="match status" value="1"/>
</dbReference>
<dbReference type="SUPFAM" id="SSF54001">
    <property type="entry name" value="Cysteine proteinases"/>
    <property type="match status" value="1"/>
</dbReference>
<keyword evidence="14 21" id="KW-0378">Hydrolase</keyword>
<dbReference type="Proteomes" id="UP000197138">
    <property type="component" value="Unassembled WGS sequence"/>
</dbReference>
<feature type="transmembrane region" description="Helical" evidence="23">
    <location>
        <begin position="973"/>
        <end position="993"/>
    </location>
</feature>
<dbReference type="PROSITE" id="PS50203">
    <property type="entry name" value="CALPAIN_CAT"/>
    <property type="match status" value="1"/>
</dbReference>
<keyword evidence="8" id="KW-0963">Cytoplasm</keyword>
<evidence type="ECO:0000256" key="18">
    <source>
        <dbReference type="ARBA" id="ARBA00023136"/>
    </source>
</evidence>
<comment type="subcellular location">
    <subcellularLocation>
        <location evidence="4">Cell membrane</location>
        <topology evidence="4">Multi-pass membrane protein</topology>
    </subcellularLocation>
    <subcellularLocation>
        <location evidence="3">Cytoplasm</location>
    </subcellularLocation>
    <subcellularLocation>
        <location evidence="2">Endoplasmic reticulum membrane</location>
        <topology evidence="2">Multi-pass membrane protein</topology>
    </subcellularLocation>
    <subcellularLocation>
        <location evidence="1">Endosome membrane</location>
        <topology evidence="1">Multi-pass membrane protein</topology>
    </subcellularLocation>
</comment>
<keyword evidence="15 21" id="KW-0788">Thiol protease</keyword>
<feature type="transmembrane region" description="Helical" evidence="23">
    <location>
        <begin position="841"/>
        <end position="863"/>
    </location>
</feature>
<dbReference type="Gene3D" id="2.60.120.380">
    <property type="match status" value="1"/>
</dbReference>
<dbReference type="Pfam" id="PF00648">
    <property type="entry name" value="Peptidase_C2"/>
    <property type="match status" value="1"/>
</dbReference>
<keyword evidence="16" id="KW-0256">Endoplasmic reticulum</keyword>
<feature type="transmembrane region" description="Helical" evidence="23">
    <location>
        <begin position="1073"/>
        <end position="1095"/>
    </location>
</feature>
<feature type="transmembrane region" description="Helical" evidence="23">
    <location>
        <begin position="761"/>
        <end position="782"/>
    </location>
</feature>
<feature type="transmembrane region" description="Helical" evidence="23">
    <location>
        <begin position="941"/>
        <end position="961"/>
    </location>
</feature>
<keyword evidence="6" id="KW-0217">Developmental protein</keyword>
<feature type="active site" evidence="20 21">
    <location>
        <position position="1941"/>
    </location>
</feature>
<evidence type="ECO:0000256" key="7">
    <source>
        <dbReference type="ARBA" id="ARBA00022475"/>
    </source>
</evidence>
<evidence type="ECO:0000256" key="19">
    <source>
        <dbReference type="ARBA" id="ARBA00079208"/>
    </source>
</evidence>
<dbReference type="InterPro" id="IPR013320">
    <property type="entry name" value="ConA-like_dom_sf"/>
</dbReference>
<dbReference type="GO" id="GO:0005789">
    <property type="term" value="C:endoplasmic reticulum membrane"/>
    <property type="evidence" value="ECO:0007669"/>
    <property type="project" value="UniProtKB-SubCell"/>
</dbReference>
<gene>
    <name evidence="28" type="primary">LOC116210630</name>
    <name evidence="25" type="ORF">CDL15_Pgr025472</name>
</gene>
<evidence type="ECO:0000256" key="9">
    <source>
        <dbReference type="ARBA" id="ARBA00022670"/>
    </source>
</evidence>
<feature type="transmembrane region" description="Helical" evidence="23">
    <location>
        <begin position="879"/>
        <end position="900"/>
    </location>
</feature>
<feature type="transmembrane region" description="Helical" evidence="23">
    <location>
        <begin position="262"/>
        <end position="285"/>
    </location>
</feature>
<feature type="transmembrane region" description="Helical" evidence="23">
    <location>
        <begin position="130"/>
        <end position="151"/>
    </location>
</feature>
<dbReference type="SMART" id="SM00720">
    <property type="entry name" value="calpain_III"/>
    <property type="match status" value="1"/>
</dbReference>
<accession>A0A218W924</accession>
<evidence type="ECO:0000256" key="2">
    <source>
        <dbReference type="ARBA" id="ARBA00004477"/>
    </source>
</evidence>
<dbReference type="Proteomes" id="UP000515151">
    <property type="component" value="Chromosome 6"/>
</dbReference>
<evidence type="ECO:0000256" key="6">
    <source>
        <dbReference type="ARBA" id="ARBA00022473"/>
    </source>
</evidence>
<dbReference type="Gene3D" id="2.60.120.200">
    <property type="match status" value="1"/>
</dbReference>
<feature type="transmembrane region" description="Helical" evidence="23">
    <location>
        <begin position="711"/>
        <end position="733"/>
    </location>
</feature>
<dbReference type="InterPro" id="IPR036213">
    <property type="entry name" value="Calpain_III_sf"/>
</dbReference>
<feature type="region of interest" description="Disordered" evidence="22">
    <location>
        <begin position="362"/>
        <end position="382"/>
    </location>
</feature>
<reference evidence="26" key="1">
    <citation type="journal article" date="2017" name="Plant J.">
        <title>The pomegranate (Punica granatum L.) genome and the genomics of punicalagin biosynthesis.</title>
        <authorList>
            <person name="Qin G."/>
            <person name="Xu C."/>
            <person name="Ming R."/>
            <person name="Tang H."/>
            <person name="Guyot R."/>
            <person name="Kramer E.M."/>
            <person name="Hu Y."/>
            <person name="Yi X."/>
            <person name="Qi Y."/>
            <person name="Xu X."/>
            <person name="Gao Z."/>
            <person name="Pan H."/>
            <person name="Jian J."/>
            <person name="Tian Y."/>
            <person name="Yue Z."/>
            <person name="Xu Y."/>
        </authorList>
    </citation>
    <scope>NUCLEOTIDE SEQUENCE [LARGE SCALE GENOMIC DNA]</scope>
    <source>
        <strain evidence="26">cv. Dabenzi</strain>
    </source>
</reference>
<feature type="transmembrane region" description="Helical" evidence="23">
    <location>
        <begin position="811"/>
        <end position="834"/>
    </location>
</feature>
<evidence type="ECO:0000313" key="27">
    <source>
        <dbReference type="Proteomes" id="UP000515151"/>
    </source>
</evidence>
<dbReference type="GO" id="GO:0010008">
    <property type="term" value="C:endosome membrane"/>
    <property type="evidence" value="ECO:0007669"/>
    <property type="project" value="UniProtKB-SubCell"/>
</dbReference>
<evidence type="ECO:0000256" key="3">
    <source>
        <dbReference type="ARBA" id="ARBA00004496"/>
    </source>
</evidence>
<name>A0A218W924_PUNGR</name>
<evidence type="ECO:0000256" key="13">
    <source>
        <dbReference type="ARBA" id="ARBA00022753"/>
    </source>
</evidence>
<reference evidence="27" key="3">
    <citation type="journal article" date="2020" name="Plant Biotechnol. J.">
        <title>The pomegranate (Punica granatum L.) draft genome dissects genetic divergence between soft- and hard-seeded cultivars.</title>
        <authorList>
            <person name="Luo X."/>
            <person name="Li H."/>
            <person name="Wu Z."/>
            <person name="Yao W."/>
            <person name="Zhao P."/>
            <person name="Cao D."/>
            <person name="Yu H."/>
            <person name="Li K."/>
            <person name="Poudel K."/>
            <person name="Zhao D."/>
            <person name="Zhang F."/>
            <person name="Xia X."/>
            <person name="Chen L."/>
            <person name="Wang Q."/>
            <person name="Jing D."/>
            <person name="Cao S."/>
        </authorList>
    </citation>
    <scope>NUCLEOTIDE SEQUENCE [LARGE SCALE GENOMIC DNA]</scope>
</reference>
<evidence type="ECO:0000256" key="15">
    <source>
        <dbReference type="ARBA" id="ARBA00022807"/>
    </source>
</evidence>
<keyword evidence="7" id="KW-1003">Cell membrane</keyword>
<dbReference type="InterPro" id="IPR001300">
    <property type="entry name" value="Peptidase_C2_calpain_cat"/>
</dbReference>
<dbReference type="GeneID" id="116210630"/>
<protein>
    <recommendedName>
        <fullName evidence="19">Protein DEFECTIVE KERNEL 1</fullName>
    </recommendedName>
</protein>
<dbReference type="SUPFAM" id="SSF49899">
    <property type="entry name" value="Concanavalin A-like lectins/glucanases"/>
    <property type="match status" value="1"/>
</dbReference>
<keyword evidence="13" id="KW-0967">Endosome</keyword>
<evidence type="ECO:0000313" key="26">
    <source>
        <dbReference type="Proteomes" id="UP000197138"/>
    </source>
</evidence>
<dbReference type="InterPro" id="IPR022682">
    <property type="entry name" value="Calpain_domain_III"/>
</dbReference>